<name>B0MN35_9FIRM</name>
<reference evidence="1" key="1">
    <citation type="submission" date="2007-10" db="EMBL/GenBank/DDBJ databases">
        <authorList>
            <person name="Fulton L."/>
            <person name="Clifton S."/>
            <person name="Fulton B."/>
            <person name="Xu J."/>
            <person name="Minx P."/>
            <person name="Pepin K.H."/>
            <person name="Johnson M."/>
            <person name="Thiruvilangam P."/>
            <person name="Bhonagiri V."/>
            <person name="Nash W.E."/>
            <person name="Mardis E.R."/>
            <person name="Wilson R.K."/>
        </authorList>
    </citation>
    <scope>NUCLEOTIDE SEQUENCE [LARGE SCALE GENOMIC DNA]</scope>
    <source>
        <strain evidence="1">DSM 15702</strain>
    </source>
</reference>
<gene>
    <name evidence="1" type="ORF">EUBSIR_01225</name>
</gene>
<keyword evidence="2" id="KW-1185">Reference proteome</keyword>
<reference evidence="1" key="2">
    <citation type="submission" date="2014-06" db="EMBL/GenBank/DDBJ databases">
        <title>Draft genome sequence of Eubacterium siraeum (DSM 15702).</title>
        <authorList>
            <person name="Sudarsanam P."/>
            <person name="Ley R."/>
            <person name="Guruge J."/>
            <person name="Turnbaugh P.J."/>
            <person name="Mahowald M."/>
            <person name="Liep D."/>
            <person name="Gordon J."/>
        </authorList>
    </citation>
    <scope>NUCLEOTIDE SEQUENCE</scope>
    <source>
        <strain evidence="1">DSM 15702</strain>
    </source>
</reference>
<evidence type="ECO:0000313" key="2">
    <source>
        <dbReference type="Proteomes" id="UP000005326"/>
    </source>
</evidence>
<accession>B0MN35</accession>
<evidence type="ECO:0000313" key="1">
    <source>
        <dbReference type="EMBL" id="EDS00943.1"/>
    </source>
</evidence>
<sequence>MSAEPSRCTMQRHKQLTLQRCKTSRASNTRHPIFINDRGFVLTGFI</sequence>
<proteinExistence type="predicted"/>
<comment type="caution">
    <text evidence="1">The sequence shown here is derived from an EMBL/GenBank/DDBJ whole genome shotgun (WGS) entry which is preliminary data.</text>
</comment>
<dbReference type="Proteomes" id="UP000005326">
    <property type="component" value="Unassembled WGS sequence"/>
</dbReference>
<protein>
    <submittedName>
        <fullName evidence="1">Uncharacterized protein</fullName>
    </submittedName>
</protein>
<dbReference type="EMBL" id="ABCA03000044">
    <property type="protein sequence ID" value="EDS00943.1"/>
    <property type="molecule type" value="Genomic_DNA"/>
</dbReference>
<organism evidence="1 2">
    <name type="scientific">[Eubacterium] siraeum DSM 15702</name>
    <dbReference type="NCBI Taxonomy" id="428128"/>
    <lineage>
        <taxon>Bacteria</taxon>
        <taxon>Bacillati</taxon>
        <taxon>Bacillota</taxon>
        <taxon>Clostridia</taxon>
        <taxon>Eubacteriales</taxon>
        <taxon>Oscillospiraceae</taxon>
        <taxon>Oscillospiraceae incertae sedis</taxon>
    </lineage>
</organism>
<dbReference type="AlphaFoldDB" id="B0MN35"/>